<dbReference type="EMBL" id="BAABHK010000002">
    <property type="protein sequence ID" value="GAA4623991.1"/>
    <property type="molecule type" value="Genomic_DNA"/>
</dbReference>
<evidence type="ECO:0000313" key="3">
    <source>
        <dbReference type="EMBL" id="GAA4623991.1"/>
    </source>
</evidence>
<feature type="compositionally biased region" description="Pro residues" evidence="1">
    <location>
        <begin position="193"/>
        <end position="202"/>
    </location>
</feature>
<dbReference type="Proteomes" id="UP001501442">
    <property type="component" value="Unassembled WGS sequence"/>
</dbReference>
<accession>A0ABP8U9U0</accession>
<sequence>MTHLYARVAAAAAGGIVLLTGATAHAAPAPPKEGHVTGDAWVRFPLDPENPLRRFIFDAHGNAFRFDGKKMIMGAAHGTVRFDHPIPDSNGVIRHYWGTVKVDYVMTAGPVAVVSGTSKGVIGETDGTRMAFSVYADPRGHRYDRMGFSWGAVDGRCLRMGLAPAPFTTYDSGKGYTVKHAELPAVPKDAEPPADPPPCTQS</sequence>
<feature type="chain" id="PRO_5046852606" evidence="2">
    <location>
        <begin position="27"/>
        <end position="202"/>
    </location>
</feature>
<feature type="region of interest" description="Disordered" evidence="1">
    <location>
        <begin position="182"/>
        <end position="202"/>
    </location>
</feature>
<proteinExistence type="predicted"/>
<name>A0ABP8U9U0_9ACTN</name>
<keyword evidence="4" id="KW-1185">Reference proteome</keyword>
<evidence type="ECO:0000256" key="1">
    <source>
        <dbReference type="SAM" id="MobiDB-lite"/>
    </source>
</evidence>
<reference evidence="4" key="1">
    <citation type="journal article" date="2019" name="Int. J. Syst. Evol. Microbiol.">
        <title>The Global Catalogue of Microorganisms (GCM) 10K type strain sequencing project: providing services to taxonomists for standard genome sequencing and annotation.</title>
        <authorList>
            <consortium name="The Broad Institute Genomics Platform"/>
            <consortium name="The Broad Institute Genome Sequencing Center for Infectious Disease"/>
            <person name="Wu L."/>
            <person name="Ma J."/>
        </authorList>
    </citation>
    <scope>NUCLEOTIDE SEQUENCE [LARGE SCALE GENOMIC DNA]</scope>
    <source>
        <strain evidence="4">JCM 17939</strain>
    </source>
</reference>
<evidence type="ECO:0000313" key="4">
    <source>
        <dbReference type="Proteomes" id="UP001501442"/>
    </source>
</evidence>
<evidence type="ECO:0000256" key="2">
    <source>
        <dbReference type="SAM" id="SignalP"/>
    </source>
</evidence>
<gene>
    <name evidence="3" type="ORF">GCM10023196_022490</name>
</gene>
<feature type="signal peptide" evidence="2">
    <location>
        <begin position="1"/>
        <end position="26"/>
    </location>
</feature>
<protein>
    <submittedName>
        <fullName evidence="3">Uncharacterized protein</fullName>
    </submittedName>
</protein>
<keyword evidence="2" id="KW-0732">Signal</keyword>
<dbReference type="RefSeq" id="WP_345430618.1">
    <property type="nucleotide sequence ID" value="NZ_BAABHK010000002.1"/>
</dbReference>
<comment type="caution">
    <text evidence="3">The sequence shown here is derived from an EMBL/GenBank/DDBJ whole genome shotgun (WGS) entry which is preliminary data.</text>
</comment>
<organism evidence="3 4">
    <name type="scientific">Actinoallomurus vinaceus</name>
    <dbReference type="NCBI Taxonomy" id="1080074"/>
    <lineage>
        <taxon>Bacteria</taxon>
        <taxon>Bacillati</taxon>
        <taxon>Actinomycetota</taxon>
        <taxon>Actinomycetes</taxon>
        <taxon>Streptosporangiales</taxon>
        <taxon>Thermomonosporaceae</taxon>
        <taxon>Actinoallomurus</taxon>
    </lineage>
</organism>